<keyword evidence="7" id="KW-1185">Reference proteome</keyword>
<dbReference type="CDD" id="cd00383">
    <property type="entry name" value="trans_reg_C"/>
    <property type="match status" value="1"/>
</dbReference>
<evidence type="ECO:0000259" key="5">
    <source>
        <dbReference type="PROSITE" id="PS51755"/>
    </source>
</evidence>
<keyword evidence="4" id="KW-0472">Membrane</keyword>
<feature type="domain" description="OmpR/PhoB-type" evidence="5">
    <location>
        <begin position="1"/>
        <end position="66"/>
    </location>
</feature>
<keyword evidence="4" id="KW-1133">Transmembrane helix</keyword>
<proteinExistence type="predicted"/>
<organism evidence="6 7">
    <name type="scientific">Angustibacter aerolatus</name>
    <dbReference type="NCBI Taxonomy" id="1162965"/>
    <lineage>
        <taxon>Bacteria</taxon>
        <taxon>Bacillati</taxon>
        <taxon>Actinomycetota</taxon>
        <taxon>Actinomycetes</taxon>
        <taxon>Kineosporiales</taxon>
        <taxon>Kineosporiaceae</taxon>
    </lineage>
</organism>
<accession>A0ABQ6JAW5</accession>
<feature type="region of interest" description="Disordered" evidence="3">
    <location>
        <begin position="45"/>
        <end position="86"/>
    </location>
</feature>
<dbReference type="Gene3D" id="1.10.10.10">
    <property type="entry name" value="Winged helix-like DNA-binding domain superfamily/Winged helix DNA-binding domain"/>
    <property type="match status" value="1"/>
</dbReference>
<dbReference type="InterPro" id="IPR016032">
    <property type="entry name" value="Sig_transdc_resp-reg_C-effctor"/>
</dbReference>
<dbReference type="EMBL" id="BSUZ01000001">
    <property type="protein sequence ID" value="GMA84922.1"/>
    <property type="molecule type" value="Genomic_DNA"/>
</dbReference>
<feature type="compositionally biased region" description="Low complexity" evidence="3">
    <location>
        <begin position="199"/>
        <end position="212"/>
    </location>
</feature>
<feature type="region of interest" description="Disordered" evidence="3">
    <location>
        <begin position="195"/>
        <end position="242"/>
    </location>
</feature>
<evidence type="ECO:0000313" key="7">
    <source>
        <dbReference type="Proteomes" id="UP001157017"/>
    </source>
</evidence>
<keyword evidence="4" id="KW-0812">Transmembrane</keyword>
<feature type="DNA-binding region" description="OmpR/PhoB-type" evidence="2">
    <location>
        <begin position="1"/>
        <end position="66"/>
    </location>
</feature>
<protein>
    <recommendedName>
        <fullName evidence="5">OmpR/PhoB-type domain-containing protein</fullName>
    </recommendedName>
</protein>
<dbReference type="Pfam" id="PF00486">
    <property type="entry name" value="Trans_reg_C"/>
    <property type="match status" value="1"/>
</dbReference>
<evidence type="ECO:0000256" key="2">
    <source>
        <dbReference type="PROSITE-ProRule" id="PRU01091"/>
    </source>
</evidence>
<evidence type="ECO:0000256" key="4">
    <source>
        <dbReference type="SAM" id="Phobius"/>
    </source>
</evidence>
<keyword evidence="1 2" id="KW-0238">DNA-binding</keyword>
<dbReference type="InterPro" id="IPR036388">
    <property type="entry name" value="WH-like_DNA-bd_sf"/>
</dbReference>
<dbReference type="PROSITE" id="PS51755">
    <property type="entry name" value="OMPR_PHOB"/>
    <property type="match status" value="1"/>
</dbReference>
<feature type="transmembrane region" description="Helical" evidence="4">
    <location>
        <begin position="156"/>
        <end position="177"/>
    </location>
</feature>
<feature type="compositionally biased region" description="Basic and acidic residues" evidence="3">
    <location>
        <begin position="213"/>
        <end position="227"/>
    </location>
</feature>
<comment type="caution">
    <text evidence="6">The sequence shown here is derived from an EMBL/GenBank/DDBJ whole genome shotgun (WGS) entry which is preliminary data.</text>
</comment>
<evidence type="ECO:0000256" key="3">
    <source>
        <dbReference type="SAM" id="MobiDB-lite"/>
    </source>
</evidence>
<sequence>MLHVLMRAEGRVVSAEDLLEQAWDEHADPFTNTVRVTVMTLRRKLGEPQPAAHGAPRRLPAGRMSPSSAVPARDGEPGTGPGRRRPRLLVWPSPRLARGRVLLLVLAAAWVGVWTPSVASTVSSWARRSATLCTSGPSVLDGACDLALRHRLVQDLVLASPVVVVVLVGLLLASIAARWALAPVRAVAGPLEGIGPQQARLPGGRRAAARPGPRGDRRGRRRDDGPGRRRLRGPAPVRGQRLPRACGRRCRCSARSSRWASATT</sequence>
<dbReference type="SUPFAM" id="SSF46894">
    <property type="entry name" value="C-terminal effector domain of the bipartite response regulators"/>
    <property type="match status" value="1"/>
</dbReference>
<dbReference type="InterPro" id="IPR001867">
    <property type="entry name" value="OmpR/PhoB-type_DNA-bd"/>
</dbReference>
<evidence type="ECO:0000256" key="1">
    <source>
        <dbReference type="ARBA" id="ARBA00023125"/>
    </source>
</evidence>
<name>A0ABQ6JAW5_9ACTN</name>
<feature type="transmembrane region" description="Helical" evidence="4">
    <location>
        <begin position="101"/>
        <end position="119"/>
    </location>
</feature>
<gene>
    <name evidence="6" type="ORF">GCM10025868_01720</name>
</gene>
<evidence type="ECO:0000313" key="6">
    <source>
        <dbReference type="EMBL" id="GMA84922.1"/>
    </source>
</evidence>
<dbReference type="Proteomes" id="UP001157017">
    <property type="component" value="Unassembled WGS sequence"/>
</dbReference>
<reference evidence="7" key="1">
    <citation type="journal article" date="2019" name="Int. J. Syst. Evol. Microbiol.">
        <title>The Global Catalogue of Microorganisms (GCM) 10K type strain sequencing project: providing services to taxonomists for standard genome sequencing and annotation.</title>
        <authorList>
            <consortium name="The Broad Institute Genomics Platform"/>
            <consortium name="The Broad Institute Genome Sequencing Center for Infectious Disease"/>
            <person name="Wu L."/>
            <person name="Ma J."/>
        </authorList>
    </citation>
    <scope>NUCLEOTIDE SEQUENCE [LARGE SCALE GENOMIC DNA]</scope>
    <source>
        <strain evidence="7">NBRC 108730</strain>
    </source>
</reference>